<dbReference type="RefSeq" id="WP_099644058.1">
    <property type="nucleotide sequence ID" value="NZ_NKHF01000107.1"/>
</dbReference>
<organism evidence="2 3">
    <name type="scientific">Pseudoalteromonas piscicida</name>
    <dbReference type="NCBI Taxonomy" id="43662"/>
    <lineage>
        <taxon>Bacteria</taxon>
        <taxon>Pseudomonadati</taxon>
        <taxon>Pseudomonadota</taxon>
        <taxon>Gammaproteobacteria</taxon>
        <taxon>Alteromonadales</taxon>
        <taxon>Pseudoalteromonadaceae</taxon>
        <taxon>Pseudoalteromonas</taxon>
    </lineage>
</organism>
<evidence type="ECO:0000313" key="3">
    <source>
        <dbReference type="Proteomes" id="UP000228621"/>
    </source>
</evidence>
<dbReference type="Proteomes" id="UP000228621">
    <property type="component" value="Unassembled WGS sequence"/>
</dbReference>
<keyword evidence="1" id="KW-0472">Membrane</keyword>
<evidence type="ECO:0000256" key="1">
    <source>
        <dbReference type="SAM" id="Phobius"/>
    </source>
</evidence>
<gene>
    <name evidence="2" type="ORF">CEX98_21555</name>
</gene>
<dbReference type="InterPro" id="IPR025489">
    <property type="entry name" value="DUF4381"/>
</dbReference>
<keyword evidence="3" id="KW-1185">Reference proteome</keyword>
<name>A0A2A5JJQ4_PSEO7</name>
<feature type="transmembrane region" description="Helical" evidence="1">
    <location>
        <begin position="25"/>
        <end position="46"/>
    </location>
</feature>
<dbReference type="AlphaFoldDB" id="A0A2A5JJQ4"/>
<dbReference type="Pfam" id="PF14316">
    <property type="entry name" value="DUF4381"/>
    <property type="match status" value="1"/>
</dbReference>
<keyword evidence="1" id="KW-1133">Transmembrane helix</keyword>
<protein>
    <recommendedName>
        <fullName evidence="4">DUF4381 domain-containing protein</fullName>
    </recommendedName>
</protein>
<proteinExistence type="predicted"/>
<dbReference type="EMBL" id="NKHF01000107">
    <property type="protein sequence ID" value="PCK29668.1"/>
    <property type="molecule type" value="Genomic_DNA"/>
</dbReference>
<evidence type="ECO:0000313" key="2">
    <source>
        <dbReference type="EMBL" id="PCK29668.1"/>
    </source>
</evidence>
<accession>A0A2A5JJQ4</accession>
<comment type="caution">
    <text evidence="2">The sequence shown here is derived from an EMBL/GenBank/DDBJ whole genome shotgun (WGS) entry which is preliminary data.</text>
</comment>
<dbReference type="OrthoDB" id="6402252at2"/>
<evidence type="ECO:0008006" key="4">
    <source>
        <dbReference type="Google" id="ProtNLM"/>
    </source>
</evidence>
<keyword evidence="1" id="KW-0812">Transmembrane</keyword>
<sequence length="143" mass="16471">MQVNPLDQLNDVVIPQSVSWWPLSYPMWGAIFVAVAIIVSACWLYYRRQQFLKAKKEAIKLSQVQENPQALHALLKRLVKHYYGDVAASRYGKEWLALQAKLTRVELTQQELDSLYAPTQVPELSNKLIRAISTFKVKERLDG</sequence>
<reference evidence="3" key="1">
    <citation type="journal article" date="2019" name="Genome Announc.">
        <title>Draft Genome Sequence of Pseudoalteromonas piscicida Strain 36Y ROTHPW, an Hypersaline Seawater Isolate from the South Coast of Sonora, Mexico.</title>
        <authorList>
            <person name="Sanchez-Diaz R."/>
            <person name="Molina-Garza Z.J."/>
            <person name="Cruz-Suarez L.E."/>
            <person name="Selvin J."/>
            <person name="Kiran G.S."/>
            <person name="Ibarra-Gamez J.C."/>
            <person name="Gomez-Gil B."/>
            <person name="Galaviz-Silva L."/>
        </authorList>
    </citation>
    <scope>NUCLEOTIDE SEQUENCE [LARGE SCALE GENOMIC DNA]</scope>
    <source>
        <strain evidence="3">36Y_RITHPW</strain>
    </source>
</reference>